<evidence type="ECO:0000313" key="1">
    <source>
        <dbReference type="EMBL" id="KAK1382379.1"/>
    </source>
</evidence>
<sequence length="212" mass="23999">MQKLKKWRRILTKVADFSGVTVSAESKVRTLWEVSRNFQHLKSLNMSGCNSSVLACTLSERLFQTYSGFGRQINIYIAHFPEWIKPSGGSTAGLVNDVFGKQCLESTWSVDLLPNVCHNIFGLIICFRPSKTYSITYSLKNVTSDFIWSSKSYNSYRKSLMVVVPRSIFLVRDGDHRIELKANVEIYGIHLLNKMIEESTNVSVEEAALVSS</sequence>
<dbReference type="Proteomes" id="UP001237642">
    <property type="component" value="Unassembled WGS sequence"/>
</dbReference>
<protein>
    <submittedName>
        <fullName evidence="1">Uncharacterized protein</fullName>
    </submittedName>
</protein>
<dbReference type="EMBL" id="JAUIZM010000005">
    <property type="protein sequence ID" value="KAK1382379.1"/>
    <property type="molecule type" value="Genomic_DNA"/>
</dbReference>
<keyword evidence="2" id="KW-1185">Reference proteome</keyword>
<evidence type="ECO:0000313" key="2">
    <source>
        <dbReference type="Proteomes" id="UP001237642"/>
    </source>
</evidence>
<accession>A0AAD8IC54</accession>
<dbReference type="AlphaFoldDB" id="A0AAD8IC54"/>
<organism evidence="1 2">
    <name type="scientific">Heracleum sosnowskyi</name>
    <dbReference type="NCBI Taxonomy" id="360622"/>
    <lineage>
        <taxon>Eukaryota</taxon>
        <taxon>Viridiplantae</taxon>
        <taxon>Streptophyta</taxon>
        <taxon>Embryophyta</taxon>
        <taxon>Tracheophyta</taxon>
        <taxon>Spermatophyta</taxon>
        <taxon>Magnoliopsida</taxon>
        <taxon>eudicotyledons</taxon>
        <taxon>Gunneridae</taxon>
        <taxon>Pentapetalae</taxon>
        <taxon>asterids</taxon>
        <taxon>campanulids</taxon>
        <taxon>Apiales</taxon>
        <taxon>Apiaceae</taxon>
        <taxon>Apioideae</taxon>
        <taxon>apioid superclade</taxon>
        <taxon>Tordylieae</taxon>
        <taxon>Tordyliinae</taxon>
        <taxon>Heracleum</taxon>
    </lineage>
</organism>
<reference evidence="1" key="1">
    <citation type="submission" date="2023-02" db="EMBL/GenBank/DDBJ databases">
        <title>Genome of toxic invasive species Heracleum sosnowskyi carries increased number of genes despite the absence of recent whole-genome duplications.</title>
        <authorList>
            <person name="Schelkunov M."/>
            <person name="Shtratnikova V."/>
            <person name="Makarenko M."/>
            <person name="Klepikova A."/>
            <person name="Omelchenko D."/>
            <person name="Novikova G."/>
            <person name="Obukhova E."/>
            <person name="Bogdanov V."/>
            <person name="Penin A."/>
            <person name="Logacheva M."/>
        </authorList>
    </citation>
    <scope>NUCLEOTIDE SEQUENCE</scope>
    <source>
        <strain evidence="1">Hsosn_3</strain>
        <tissue evidence="1">Leaf</tissue>
    </source>
</reference>
<proteinExistence type="predicted"/>
<gene>
    <name evidence="1" type="ORF">POM88_020114</name>
</gene>
<comment type="caution">
    <text evidence="1">The sequence shown here is derived from an EMBL/GenBank/DDBJ whole genome shotgun (WGS) entry which is preliminary data.</text>
</comment>
<name>A0AAD8IC54_9APIA</name>
<reference evidence="1" key="2">
    <citation type="submission" date="2023-05" db="EMBL/GenBank/DDBJ databases">
        <authorList>
            <person name="Schelkunov M.I."/>
        </authorList>
    </citation>
    <scope>NUCLEOTIDE SEQUENCE</scope>
    <source>
        <strain evidence="1">Hsosn_3</strain>
        <tissue evidence="1">Leaf</tissue>
    </source>
</reference>